<comment type="caution">
    <text evidence="3">The sequence shown here is derived from an EMBL/GenBank/DDBJ whole genome shotgun (WGS) entry which is preliminary data.</text>
</comment>
<dbReference type="PATRIC" id="fig|869279.4.peg.52"/>
<evidence type="ECO:0000259" key="2">
    <source>
        <dbReference type="Pfam" id="PF02517"/>
    </source>
</evidence>
<organism evidence="3 4">
    <name type="scientific">Thermanaerothrix daxensis</name>
    <dbReference type="NCBI Taxonomy" id="869279"/>
    <lineage>
        <taxon>Bacteria</taxon>
        <taxon>Bacillati</taxon>
        <taxon>Chloroflexota</taxon>
        <taxon>Anaerolineae</taxon>
        <taxon>Anaerolineales</taxon>
        <taxon>Anaerolineaceae</taxon>
        <taxon>Thermanaerothrix</taxon>
    </lineage>
</organism>
<reference evidence="3 4" key="1">
    <citation type="submission" date="2015-07" db="EMBL/GenBank/DDBJ databases">
        <title>Whole genome sequence of Thermanaerothrix daxensis DSM 23592.</title>
        <authorList>
            <person name="Hemp J."/>
            <person name="Ward L.M."/>
            <person name="Pace L.A."/>
            <person name="Fischer W.W."/>
        </authorList>
    </citation>
    <scope>NUCLEOTIDE SEQUENCE [LARGE SCALE GENOMIC DNA]</scope>
    <source>
        <strain evidence="3 4">GNS-1</strain>
    </source>
</reference>
<feature type="transmembrane region" description="Helical" evidence="1">
    <location>
        <begin position="281"/>
        <end position="302"/>
    </location>
</feature>
<dbReference type="EMBL" id="LGKO01000002">
    <property type="protein sequence ID" value="KPL83744.1"/>
    <property type="molecule type" value="Genomic_DNA"/>
</dbReference>
<feature type="transmembrane region" description="Helical" evidence="1">
    <location>
        <begin position="191"/>
        <end position="210"/>
    </location>
</feature>
<gene>
    <name evidence="3" type="ORF">SE15_00260</name>
</gene>
<keyword evidence="1" id="KW-0472">Membrane</keyword>
<dbReference type="InterPro" id="IPR003675">
    <property type="entry name" value="Rce1/LyrA-like_dom"/>
</dbReference>
<dbReference type="GO" id="GO:0080120">
    <property type="term" value="P:CAAX-box protein maturation"/>
    <property type="evidence" value="ECO:0007669"/>
    <property type="project" value="UniProtKB-ARBA"/>
</dbReference>
<feature type="transmembrane region" description="Helical" evidence="1">
    <location>
        <begin position="96"/>
        <end position="119"/>
    </location>
</feature>
<dbReference type="InterPro" id="IPR042150">
    <property type="entry name" value="MmRce1-like"/>
</dbReference>
<name>A0A0P6XLQ0_9CHLR</name>
<accession>A0A0P6XLQ0</accession>
<proteinExistence type="predicted"/>
<protein>
    <recommendedName>
        <fullName evidence="2">CAAX prenyl protease 2/Lysostaphin resistance protein A-like domain-containing protein</fullName>
    </recommendedName>
</protein>
<keyword evidence="1" id="KW-1133">Transmembrane helix</keyword>
<evidence type="ECO:0000256" key="1">
    <source>
        <dbReference type="SAM" id="Phobius"/>
    </source>
</evidence>
<evidence type="ECO:0000313" key="3">
    <source>
        <dbReference type="EMBL" id="KPL83744.1"/>
    </source>
</evidence>
<dbReference type="PANTHER" id="PTHR35797">
    <property type="entry name" value="PROTEASE-RELATED"/>
    <property type="match status" value="1"/>
</dbReference>
<keyword evidence="4" id="KW-1185">Reference proteome</keyword>
<feature type="transmembrane region" description="Helical" evidence="1">
    <location>
        <begin position="146"/>
        <end position="170"/>
    </location>
</feature>
<dbReference type="STRING" id="869279.SE15_00260"/>
<keyword evidence="1" id="KW-0812">Transmembrane</keyword>
<dbReference type="AlphaFoldDB" id="A0A0P6XLQ0"/>
<evidence type="ECO:0000313" key="4">
    <source>
        <dbReference type="Proteomes" id="UP000050544"/>
    </source>
</evidence>
<sequence>MIIKGGFMNPAFDRRRTLIFVLFAFGLAWAVGGVVALTGGIANSPPIPGGLSLAFVLIAVGYMWAPALAHLLTRLITREGWQDLWLRPHFRQHWRIWLLAWFTPLVATVVGAAIFFALFPKYFDPDLLQLRVLLAGSGPLATLNPWLVVLLMTLQGMVIATVINSLFTFGEEFGWRAYLVQKLLPLGARRAALISGLIWGVWHAPVIAMGHNYGLDYPGFPWLGILTMTWACVLLGVFFTWITLRGRSVWPAVIAHAVINGISGTAILAVRGQPNPILGPLPVALIGSAGWLLIAVYLFFVARWPEDGMA</sequence>
<feature type="transmembrane region" description="Helical" evidence="1">
    <location>
        <begin position="222"/>
        <end position="242"/>
    </location>
</feature>
<dbReference type="GO" id="GO:0004175">
    <property type="term" value="F:endopeptidase activity"/>
    <property type="evidence" value="ECO:0007669"/>
    <property type="project" value="UniProtKB-ARBA"/>
</dbReference>
<dbReference type="Pfam" id="PF02517">
    <property type="entry name" value="Rce1-like"/>
    <property type="match status" value="1"/>
</dbReference>
<dbReference type="PANTHER" id="PTHR35797:SF1">
    <property type="entry name" value="PROTEASE"/>
    <property type="match status" value="1"/>
</dbReference>
<feature type="transmembrane region" description="Helical" evidence="1">
    <location>
        <begin position="52"/>
        <end position="76"/>
    </location>
</feature>
<feature type="transmembrane region" description="Helical" evidence="1">
    <location>
        <begin position="249"/>
        <end position="269"/>
    </location>
</feature>
<feature type="domain" description="CAAX prenyl protease 2/Lysostaphin resistance protein A-like" evidence="2">
    <location>
        <begin position="162"/>
        <end position="261"/>
    </location>
</feature>
<dbReference type="Proteomes" id="UP000050544">
    <property type="component" value="Unassembled WGS sequence"/>
</dbReference>